<evidence type="ECO:0000313" key="4">
    <source>
        <dbReference type="EMBL" id="CCM00848.1"/>
    </source>
</evidence>
<dbReference type="GeneID" id="24095759"/>
<dbReference type="Pfam" id="PF24855">
    <property type="entry name" value="DUF7729"/>
    <property type="match status" value="1"/>
</dbReference>
<protein>
    <recommendedName>
        <fullName evidence="3">DUF7729 domain-containing protein</fullName>
    </recommendedName>
</protein>
<dbReference type="OrthoDB" id="5588482at2759"/>
<dbReference type="InParanoid" id="J4G381"/>
<dbReference type="EMBL" id="HE797008">
    <property type="protein sequence ID" value="CCM00848.1"/>
    <property type="molecule type" value="Genomic_DNA"/>
</dbReference>
<dbReference type="AlphaFoldDB" id="J4G381"/>
<reference evidence="4 5" key="1">
    <citation type="journal article" date="2012" name="Appl. Environ. Microbiol.">
        <title>Short-read sequencing for genomic analysis of the brown rot fungus Fibroporia radiculosa.</title>
        <authorList>
            <person name="Tang J.D."/>
            <person name="Perkins A.D."/>
            <person name="Sonstegard T.S."/>
            <person name="Schroeder S.G."/>
            <person name="Burgess S.C."/>
            <person name="Diehl S.V."/>
        </authorList>
    </citation>
    <scope>NUCLEOTIDE SEQUENCE [LARGE SCALE GENOMIC DNA]</scope>
    <source>
        <strain evidence="4 5">TFFH 294</strain>
    </source>
</reference>
<dbReference type="STRING" id="599839.J4G381"/>
<name>J4G381_9APHY</name>
<proteinExistence type="predicted"/>
<dbReference type="Proteomes" id="UP000006352">
    <property type="component" value="Unassembled WGS sequence"/>
</dbReference>
<keyword evidence="2" id="KW-0732">Signal</keyword>
<feature type="signal peptide" evidence="2">
    <location>
        <begin position="1"/>
        <end position="16"/>
    </location>
</feature>
<feature type="domain" description="DUF7729" evidence="3">
    <location>
        <begin position="29"/>
        <end position="154"/>
    </location>
</feature>
<accession>J4G381</accession>
<dbReference type="InterPro" id="IPR056146">
    <property type="entry name" value="DUF7729"/>
</dbReference>
<evidence type="ECO:0000259" key="3">
    <source>
        <dbReference type="Pfam" id="PF24855"/>
    </source>
</evidence>
<feature type="transmembrane region" description="Helical" evidence="1">
    <location>
        <begin position="299"/>
        <end position="320"/>
    </location>
</feature>
<keyword evidence="1" id="KW-0812">Transmembrane</keyword>
<dbReference type="HOGENOM" id="CLU_049056_0_0_1"/>
<sequence>MKFIAVAPLFAAVALASSSPPALIPTGISANCTQFLTTFNADTSLSSCTSPLISATSQFGPNASDSSDPSASTVESSLGTLCGSTSACSSSSIRTSIASFYAACTTELTSSPNAAVQRTYDVLYSLIPLSQAMCSKDDNGKYCVLDISSAGTNSSGVNNGASSSSGAFSSISSYLWSSASSTTPSVSKRQSSSSQAPISIVPNVTTFSENNILFLFLSPNLSSSELCTTCTRNILTSYIAFETDVPYAPGINESPLMKGQSALYEAVQNTCGAGFLSGAAEAAGSLSGGLLGSGAPKTIGTSTTAICIAMGTVFLGLVAIL</sequence>
<keyword evidence="1" id="KW-1133">Transmembrane helix</keyword>
<keyword evidence="5" id="KW-1185">Reference proteome</keyword>
<organism evidence="4 5">
    <name type="scientific">Fibroporia radiculosa</name>
    <dbReference type="NCBI Taxonomy" id="599839"/>
    <lineage>
        <taxon>Eukaryota</taxon>
        <taxon>Fungi</taxon>
        <taxon>Dikarya</taxon>
        <taxon>Basidiomycota</taxon>
        <taxon>Agaricomycotina</taxon>
        <taxon>Agaricomycetes</taxon>
        <taxon>Polyporales</taxon>
        <taxon>Fibroporiaceae</taxon>
        <taxon>Fibroporia</taxon>
    </lineage>
</organism>
<evidence type="ECO:0000256" key="1">
    <source>
        <dbReference type="SAM" id="Phobius"/>
    </source>
</evidence>
<evidence type="ECO:0000313" key="5">
    <source>
        <dbReference type="Proteomes" id="UP000006352"/>
    </source>
</evidence>
<evidence type="ECO:0000256" key="2">
    <source>
        <dbReference type="SAM" id="SignalP"/>
    </source>
</evidence>
<feature type="chain" id="PRO_5003778390" description="DUF7729 domain-containing protein" evidence="2">
    <location>
        <begin position="17"/>
        <end position="321"/>
    </location>
</feature>
<dbReference type="RefSeq" id="XP_012180131.1">
    <property type="nucleotide sequence ID" value="XM_012324741.1"/>
</dbReference>
<keyword evidence="1" id="KW-0472">Membrane</keyword>
<gene>
    <name evidence="4" type="ORF">FIBRA_02891</name>
</gene>